<dbReference type="Proteomes" id="UP001194539">
    <property type="component" value="Unassembled WGS sequence"/>
</dbReference>
<reference evidence="2 3" key="1">
    <citation type="submission" date="2020-07" db="EMBL/GenBank/DDBJ databases">
        <title>Bradyrhizobium diversity isolated from nodules of indigenous legumes of Western Australia.</title>
        <authorList>
            <person name="Klepa M.S."/>
        </authorList>
    </citation>
    <scope>NUCLEOTIDE SEQUENCE [LARGE SCALE GENOMIC DNA]</scope>
    <source>
        <strain evidence="2 3">CNPSo 4019</strain>
    </source>
</reference>
<comment type="caution">
    <text evidence="2">The sequence shown here is derived from an EMBL/GenBank/DDBJ whole genome shotgun (WGS) entry which is preliminary data.</text>
</comment>
<dbReference type="Gene3D" id="2.30.40.10">
    <property type="entry name" value="Urease, subunit C, domain 1"/>
    <property type="match status" value="1"/>
</dbReference>
<gene>
    <name evidence="2" type="ORF">H1B27_01905</name>
</gene>
<dbReference type="InterPro" id="IPR020043">
    <property type="entry name" value="Deacetylase_Atu3266-like"/>
</dbReference>
<name>A0ABS0NVJ9_9BRAD</name>
<evidence type="ECO:0000313" key="3">
    <source>
        <dbReference type="Proteomes" id="UP001194539"/>
    </source>
</evidence>
<dbReference type="Gene3D" id="3.20.20.140">
    <property type="entry name" value="Metal-dependent hydrolases"/>
    <property type="match status" value="1"/>
</dbReference>
<dbReference type="RefSeq" id="WP_197964796.1">
    <property type="nucleotide sequence ID" value="NZ_JACEGD010000002.1"/>
</dbReference>
<feature type="domain" description="Amidohydrolase-related" evidence="1">
    <location>
        <begin position="85"/>
        <end position="376"/>
    </location>
</feature>
<dbReference type="EMBL" id="JACEGD010000002">
    <property type="protein sequence ID" value="MBH5385033.1"/>
    <property type="molecule type" value="Genomic_DNA"/>
</dbReference>
<dbReference type="SUPFAM" id="SSF51338">
    <property type="entry name" value="Composite domain of metallo-dependent hydrolases"/>
    <property type="match status" value="1"/>
</dbReference>
<dbReference type="Pfam" id="PF01979">
    <property type="entry name" value="Amidohydro_1"/>
    <property type="match status" value="1"/>
</dbReference>
<protein>
    <submittedName>
        <fullName evidence="2">Amidohydrolase family protein</fullName>
    </submittedName>
</protein>
<dbReference type="InterPro" id="IPR011059">
    <property type="entry name" value="Metal-dep_hydrolase_composite"/>
</dbReference>
<proteinExistence type="predicted"/>
<sequence>MKEYTMMMNRRRFLYAAATGAAMLSRTSNLRAAGYDLIIRGGRVVDPSLGIDGVRDVVVVGGRIAAVEENVKADAAEILDARGRLVVPGLIDVHCHAAQSNDAPQLVLLDGVTSYLDAGTYGADGIDQAAARVKAGPNFGRLLINISRIGVDNQKGELHDLNLVDVDLARAAIARNRDVVIGIKARLSNRFTGANDLEALRRAQEAARPFGLPVMVHIGQSYSPLPAILSLLKRGDVITHVYAPDPNGIFDDSGRVLPQVLAARRRGIQFDFGNGTLDHFNWEMFERGVKQGFIPDTISTDWDGPKTRTTNVVDLPNVMSKFLMLGLSLRDVIARVTVNSARAFAAFSDRGTLNVGAPADVTVLDLREGAFQFQDDYKVVRTGSQRLFPIAAVVGGKKTPERS</sequence>
<evidence type="ECO:0000259" key="1">
    <source>
        <dbReference type="Pfam" id="PF01979"/>
    </source>
</evidence>
<evidence type="ECO:0000313" key="2">
    <source>
        <dbReference type="EMBL" id="MBH5385033.1"/>
    </source>
</evidence>
<accession>A0ABS0NVJ9</accession>
<dbReference type="InterPro" id="IPR006680">
    <property type="entry name" value="Amidohydro-rel"/>
</dbReference>
<organism evidence="2 3">
    <name type="scientific">Bradyrhizobium diversitatis</name>
    <dbReference type="NCBI Taxonomy" id="2755406"/>
    <lineage>
        <taxon>Bacteria</taxon>
        <taxon>Pseudomonadati</taxon>
        <taxon>Pseudomonadota</taxon>
        <taxon>Alphaproteobacteria</taxon>
        <taxon>Hyphomicrobiales</taxon>
        <taxon>Nitrobacteraceae</taxon>
        <taxon>Bradyrhizobium</taxon>
    </lineage>
</organism>
<dbReference type="SUPFAM" id="SSF51556">
    <property type="entry name" value="Metallo-dependent hydrolases"/>
    <property type="match status" value="1"/>
</dbReference>
<dbReference type="InterPro" id="IPR032466">
    <property type="entry name" value="Metal_Hydrolase"/>
</dbReference>
<dbReference type="PANTHER" id="PTHR42717:SF1">
    <property type="entry name" value="IMIDAZOLONEPROPIONASE AND RELATED AMIDOHYDROLASES"/>
    <property type="match status" value="1"/>
</dbReference>
<dbReference type="PANTHER" id="PTHR42717">
    <property type="entry name" value="DIHYDROOROTASE-RELATED"/>
    <property type="match status" value="1"/>
</dbReference>
<keyword evidence="3" id="KW-1185">Reference proteome</keyword>